<dbReference type="RefSeq" id="WP_354659073.1">
    <property type="nucleotide sequence ID" value="NZ_JBEXAC010000001.1"/>
</dbReference>
<evidence type="ECO:0000313" key="10">
    <source>
        <dbReference type="Proteomes" id="UP001549749"/>
    </source>
</evidence>
<dbReference type="InterPro" id="IPR036388">
    <property type="entry name" value="WH-like_DNA-bd_sf"/>
</dbReference>
<keyword evidence="4 6" id="KW-0238">DNA-binding</keyword>
<name>A0ABV2T070_9BACT</name>
<dbReference type="InterPro" id="IPR013324">
    <property type="entry name" value="RNA_pol_sigma_r3/r4-like"/>
</dbReference>
<feature type="domain" description="RNA polymerase sigma-70 region 2" evidence="7">
    <location>
        <begin position="46"/>
        <end position="112"/>
    </location>
</feature>
<dbReference type="InterPro" id="IPR013249">
    <property type="entry name" value="RNA_pol_sigma70_r4_t2"/>
</dbReference>
<dbReference type="SUPFAM" id="SSF88946">
    <property type="entry name" value="Sigma2 domain of RNA polymerase sigma factors"/>
    <property type="match status" value="1"/>
</dbReference>
<sequence>MPDACLLLPVTNHVEMLSSGMDSVPFSEKELLMLVAEGDERAFYTFYKKYAPKLRAYVWKTTQSEADTEDILQTSFMRIWLSRDKIPAIDNIQAWIYTITAKICLQHFRKKKNEQKKLEKGIELRDNNVSTPFDFLQLEEIKRAIGSVLQRMSPQRKTIYRMNREEGRKPAEIARVLSMPVGTVKNHLSAANKEIRESLFPGGMISSL</sequence>
<keyword evidence="5 6" id="KW-0804">Transcription</keyword>
<dbReference type="Gene3D" id="1.10.1740.10">
    <property type="match status" value="1"/>
</dbReference>
<keyword evidence="10" id="KW-1185">Reference proteome</keyword>
<accession>A0ABV2T070</accession>
<dbReference type="SUPFAM" id="SSF88659">
    <property type="entry name" value="Sigma3 and sigma4 domains of RNA polymerase sigma factors"/>
    <property type="match status" value="1"/>
</dbReference>
<feature type="domain" description="RNA polymerase sigma factor 70 region 4 type 2" evidence="8">
    <location>
        <begin position="143"/>
        <end position="191"/>
    </location>
</feature>
<evidence type="ECO:0000259" key="8">
    <source>
        <dbReference type="Pfam" id="PF08281"/>
    </source>
</evidence>
<reference evidence="9 10" key="1">
    <citation type="submission" date="2024-06" db="EMBL/GenBank/DDBJ databases">
        <title>Chitinophaga defluvii sp. nov., isolated from municipal sewage.</title>
        <authorList>
            <person name="Zhang L."/>
        </authorList>
    </citation>
    <scope>NUCLEOTIDE SEQUENCE [LARGE SCALE GENOMIC DNA]</scope>
    <source>
        <strain evidence="9 10">H8</strain>
    </source>
</reference>
<keyword evidence="2 6" id="KW-0805">Transcription regulation</keyword>
<dbReference type="Proteomes" id="UP001549749">
    <property type="component" value="Unassembled WGS sequence"/>
</dbReference>
<dbReference type="InterPro" id="IPR013325">
    <property type="entry name" value="RNA_pol_sigma_r2"/>
</dbReference>
<evidence type="ECO:0000256" key="5">
    <source>
        <dbReference type="ARBA" id="ARBA00023163"/>
    </source>
</evidence>
<comment type="caution">
    <text evidence="9">The sequence shown here is derived from an EMBL/GenBank/DDBJ whole genome shotgun (WGS) entry which is preliminary data.</text>
</comment>
<dbReference type="InterPro" id="IPR000838">
    <property type="entry name" value="RNA_pol_sigma70_ECF_CS"/>
</dbReference>
<evidence type="ECO:0000256" key="3">
    <source>
        <dbReference type="ARBA" id="ARBA00023082"/>
    </source>
</evidence>
<keyword evidence="3 6" id="KW-0731">Sigma factor</keyword>
<evidence type="ECO:0000256" key="4">
    <source>
        <dbReference type="ARBA" id="ARBA00023125"/>
    </source>
</evidence>
<dbReference type="InterPro" id="IPR014284">
    <property type="entry name" value="RNA_pol_sigma-70_dom"/>
</dbReference>
<dbReference type="EMBL" id="JBEXAC010000001">
    <property type="protein sequence ID" value="MET6996431.1"/>
    <property type="molecule type" value="Genomic_DNA"/>
</dbReference>
<dbReference type="InterPro" id="IPR007627">
    <property type="entry name" value="RNA_pol_sigma70_r2"/>
</dbReference>
<comment type="similarity">
    <text evidence="1 6">Belongs to the sigma-70 factor family. ECF subfamily.</text>
</comment>
<dbReference type="Pfam" id="PF04542">
    <property type="entry name" value="Sigma70_r2"/>
    <property type="match status" value="1"/>
</dbReference>
<evidence type="ECO:0000259" key="7">
    <source>
        <dbReference type="Pfam" id="PF04542"/>
    </source>
</evidence>
<dbReference type="Pfam" id="PF08281">
    <property type="entry name" value="Sigma70_r4_2"/>
    <property type="match status" value="1"/>
</dbReference>
<organism evidence="9 10">
    <name type="scientific">Chitinophaga defluvii</name>
    <dbReference type="NCBI Taxonomy" id="3163343"/>
    <lineage>
        <taxon>Bacteria</taxon>
        <taxon>Pseudomonadati</taxon>
        <taxon>Bacteroidota</taxon>
        <taxon>Chitinophagia</taxon>
        <taxon>Chitinophagales</taxon>
        <taxon>Chitinophagaceae</taxon>
        <taxon>Chitinophaga</taxon>
    </lineage>
</organism>
<gene>
    <name evidence="9" type="ORF">ABR189_03600</name>
</gene>
<dbReference type="NCBIfam" id="TIGR02937">
    <property type="entry name" value="sigma70-ECF"/>
    <property type="match status" value="1"/>
</dbReference>
<dbReference type="PANTHER" id="PTHR43133">
    <property type="entry name" value="RNA POLYMERASE ECF-TYPE SIGMA FACTO"/>
    <property type="match status" value="1"/>
</dbReference>
<proteinExistence type="inferred from homology"/>
<evidence type="ECO:0000256" key="1">
    <source>
        <dbReference type="ARBA" id="ARBA00010641"/>
    </source>
</evidence>
<dbReference type="PANTHER" id="PTHR43133:SF46">
    <property type="entry name" value="RNA POLYMERASE SIGMA-70 FACTOR ECF SUBFAMILY"/>
    <property type="match status" value="1"/>
</dbReference>
<evidence type="ECO:0000256" key="2">
    <source>
        <dbReference type="ARBA" id="ARBA00023015"/>
    </source>
</evidence>
<dbReference type="Gene3D" id="1.10.10.10">
    <property type="entry name" value="Winged helix-like DNA-binding domain superfamily/Winged helix DNA-binding domain"/>
    <property type="match status" value="1"/>
</dbReference>
<protein>
    <recommendedName>
        <fullName evidence="6">RNA polymerase sigma factor</fullName>
    </recommendedName>
</protein>
<evidence type="ECO:0000313" key="9">
    <source>
        <dbReference type="EMBL" id="MET6996431.1"/>
    </source>
</evidence>
<dbReference type="InterPro" id="IPR039425">
    <property type="entry name" value="RNA_pol_sigma-70-like"/>
</dbReference>
<dbReference type="PROSITE" id="PS01063">
    <property type="entry name" value="SIGMA70_ECF"/>
    <property type="match status" value="1"/>
</dbReference>
<evidence type="ECO:0000256" key="6">
    <source>
        <dbReference type="RuleBase" id="RU000716"/>
    </source>
</evidence>